<dbReference type="GO" id="GO:0006310">
    <property type="term" value="P:DNA recombination"/>
    <property type="evidence" value="ECO:0007669"/>
    <property type="project" value="InterPro"/>
</dbReference>
<name>A0A917FAA9_9PROT</name>
<keyword evidence="10" id="KW-0175">Coiled coil</keyword>
<dbReference type="Pfam" id="PF02463">
    <property type="entry name" value="SMC_N"/>
    <property type="match status" value="1"/>
</dbReference>
<keyword evidence="5 9" id="KW-0227">DNA damage</keyword>
<evidence type="ECO:0000256" key="10">
    <source>
        <dbReference type="SAM" id="Coils"/>
    </source>
</evidence>
<comment type="caution">
    <text evidence="12">The sequence shown here is derived from an EMBL/GenBank/DDBJ whole genome shotgun (WGS) entry which is preliminary data.</text>
</comment>
<dbReference type="PIRSF" id="PIRSF003128">
    <property type="entry name" value="RecN"/>
    <property type="match status" value="1"/>
</dbReference>
<evidence type="ECO:0000256" key="1">
    <source>
        <dbReference type="ARBA" id="ARBA00003618"/>
    </source>
</evidence>
<evidence type="ECO:0000256" key="6">
    <source>
        <dbReference type="ARBA" id="ARBA00022840"/>
    </source>
</evidence>
<keyword evidence="4" id="KW-0547">Nucleotide-binding</keyword>
<evidence type="ECO:0000313" key="13">
    <source>
        <dbReference type="Proteomes" id="UP000632498"/>
    </source>
</evidence>
<evidence type="ECO:0000256" key="7">
    <source>
        <dbReference type="ARBA" id="ARBA00023204"/>
    </source>
</evidence>
<keyword evidence="13" id="KW-1185">Reference proteome</keyword>
<dbReference type="InterPro" id="IPR004604">
    <property type="entry name" value="DNA_recomb/repair_RecN"/>
</dbReference>
<organism evidence="12 13">
    <name type="scientific">Terasakiella brassicae</name>
    <dbReference type="NCBI Taxonomy" id="1634917"/>
    <lineage>
        <taxon>Bacteria</taxon>
        <taxon>Pseudomonadati</taxon>
        <taxon>Pseudomonadota</taxon>
        <taxon>Alphaproteobacteria</taxon>
        <taxon>Rhodospirillales</taxon>
        <taxon>Terasakiellaceae</taxon>
        <taxon>Terasakiella</taxon>
    </lineage>
</organism>
<dbReference type="InterPro" id="IPR003395">
    <property type="entry name" value="RecF/RecN/SMC_N"/>
</dbReference>
<dbReference type="NCBIfam" id="NF008121">
    <property type="entry name" value="PRK10869.1"/>
    <property type="match status" value="1"/>
</dbReference>
<reference evidence="12" key="1">
    <citation type="journal article" date="2014" name="Int. J. Syst. Evol. Microbiol.">
        <title>Complete genome sequence of Corynebacterium casei LMG S-19264T (=DSM 44701T), isolated from a smear-ripened cheese.</title>
        <authorList>
            <consortium name="US DOE Joint Genome Institute (JGI-PGF)"/>
            <person name="Walter F."/>
            <person name="Albersmeier A."/>
            <person name="Kalinowski J."/>
            <person name="Ruckert C."/>
        </authorList>
    </citation>
    <scope>NUCLEOTIDE SEQUENCE</scope>
    <source>
        <strain evidence="12">CGMCC 1.15254</strain>
    </source>
</reference>
<dbReference type="EMBL" id="BMHV01000008">
    <property type="protein sequence ID" value="GGF61821.1"/>
    <property type="molecule type" value="Genomic_DNA"/>
</dbReference>
<comment type="function">
    <text evidence="1 9">May be involved in recombinational repair of damaged DNA.</text>
</comment>
<keyword evidence="7 9" id="KW-0234">DNA repair</keyword>
<protein>
    <recommendedName>
        <fullName evidence="3 9">DNA repair protein RecN</fullName>
    </recommendedName>
    <alternativeName>
        <fullName evidence="8 9">Recombination protein N</fullName>
    </alternativeName>
</protein>
<dbReference type="PANTHER" id="PTHR11059">
    <property type="entry name" value="DNA REPAIR PROTEIN RECN"/>
    <property type="match status" value="1"/>
</dbReference>
<gene>
    <name evidence="12" type="ORF">GCM10011332_14600</name>
</gene>
<evidence type="ECO:0000256" key="4">
    <source>
        <dbReference type="ARBA" id="ARBA00022741"/>
    </source>
</evidence>
<dbReference type="Gene3D" id="3.40.50.300">
    <property type="entry name" value="P-loop containing nucleotide triphosphate hydrolases"/>
    <property type="match status" value="2"/>
</dbReference>
<dbReference type="FunFam" id="3.40.50.300:FF:000319">
    <property type="entry name" value="DNA repair protein RecN"/>
    <property type="match status" value="1"/>
</dbReference>
<dbReference type="GO" id="GO:0005524">
    <property type="term" value="F:ATP binding"/>
    <property type="evidence" value="ECO:0007669"/>
    <property type="project" value="UniProtKB-KW"/>
</dbReference>
<dbReference type="PANTHER" id="PTHR11059:SF0">
    <property type="entry name" value="DNA REPAIR PROTEIN RECN"/>
    <property type="match status" value="1"/>
</dbReference>
<dbReference type="CDD" id="cd03241">
    <property type="entry name" value="ABC_RecN"/>
    <property type="match status" value="2"/>
</dbReference>
<reference evidence="12" key="2">
    <citation type="submission" date="2020-09" db="EMBL/GenBank/DDBJ databases">
        <authorList>
            <person name="Sun Q."/>
            <person name="Zhou Y."/>
        </authorList>
    </citation>
    <scope>NUCLEOTIDE SEQUENCE</scope>
    <source>
        <strain evidence="12">CGMCC 1.15254</strain>
    </source>
</reference>
<evidence type="ECO:0000256" key="8">
    <source>
        <dbReference type="ARBA" id="ARBA00033408"/>
    </source>
</evidence>
<dbReference type="Proteomes" id="UP000632498">
    <property type="component" value="Unassembled WGS sequence"/>
</dbReference>
<evidence type="ECO:0000256" key="5">
    <source>
        <dbReference type="ARBA" id="ARBA00022763"/>
    </source>
</evidence>
<dbReference type="SUPFAM" id="SSF52540">
    <property type="entry name" value="P-loop containing nucleoside triphosphate hydrolases"/>
    <property type="match status" value="2"/>
</dbReference>
<evidence type="ECO:0000313" key="12">
    <source>
        <dbReference type="EMBL" id="GGF61821.1"/>
    </source>
</evidence>
<dbReference type="GO" id="GO:0006281">
    <property type="term" value="P:DNA repair"/>
    <property type="evidence" value="ECO:0007669"/>
    <property type="project" value="UniProtKB-KW"/>
</dbReference>
<evidence type="ECO:0000256" key="9">
    <source>
        <dbReference type="PIRNR" id="PIRNR003128"/>
    </source>
</evidence>
<evidence type="ECO:0000256" key="3">
    <source>
        <dbReference type="ARBA" id="ARBA00021315"/>
    </source>
</evidence>
<dbReference type="RefSeq" id="WP_188663338.1">
    <property type="nucleotide sequence ID" value="NZ_BMHV01000008.1"/>
</dbReference>
<evidence type="ECO:0000259" key="11">
    <source>
        <dbReference type="Pfam" id="PF02463"/>
    </source>
</evidence>
<dbReference type="FunFam" id="3.40.50.300:FF:000356">
    <property type="entry name" value="DNA repair protein RecN"/>
    <property type="match status" value="1"/>
</dbReference>
<feature type="domain" description="RecF/RecN/SMC N-terminal" evidence="11">
    <location>
        <begin position="3"/>
        <end position="510"/>
    </location>
</feature>
<feature type="coiled-coil region" evidence="10">
    <location>
        <begin position="241"/>
        <end position="268"/>
    </location>
</feature>
<accession>A0A917FAA9</accession>
<comment type="similarity">
    <text evidence="2 9">Belongs to the RecN family.</text>
</comment>
<proteinExistence type="inferred from homology"/>
<dbReference type="NCBIfam" id="TIGR00634">
    <property type="entry name" value="recN"/>
    <property type="match status" value="1"/>
</dbReference>
<keyword evidence="6" id="KW-0067">ATP-binding</keyword>
<dbReference type="GO" id="GO:0043590">
    <property type="term" value="C:bacterial nucleoid"/>
    <property type="evidence" value="ECO:0007669"/>
    <property type="project" value="TreeGrafter"/>
</dbReference>
<evidence type="ECO:0000256" key="2">
    <source>
        <dbReference type="ARBA" id="ARBA00009441"/>
    </source>
</evidence>
<dbReference type="InterPro" id="IPR027417">
    <property type="entry name" value="P-loop_NTPase"/>
</dbReference>
<sequence length="554" mass="60561">MLHRLSIRDIVLIDKLNVDFKNGLCVLTGETGAGKSILLDSLGLALGARADSALVRHGCEKGSVSAEFDLSTDHPFWQILDEQDIERDDSLVLRRVVNADGRSRAYINDQPVSVALLKQAGAALVEIHGQFDTQGLLNPVTHRGLLDAFGNLGDQAKQTRTAFRSWKQVERERMEAEAALEKARADEEYLRHMVEELTQLAPQEGEEEELAAQRQRLMHGEKLIDGMNQAHGELTSHKGVEVNLRNALRHLERIAEKAEGRLDSVIETLDKASEYTSLGIQELERASNEVDLDPRHLEAVEERLFALRAAARKHDVQVTELPNLKDRFEAQLNAVEAGDTALQELRQKETALRTAFIEIAEDLGQKRRATAQKLDKAVNDELTPLKLGGATFATTIQKLDAADWNETGCDKIAFEISTNPGAPLGPIAKVASGGELSRFMLALKVVLAQADPIPTLVFDEVDAGIGGATAAAVGERLGQLAQDVQVLVVTHSPQVGARGNHHLRVSKAENNGQVVSTIRPLSDEERTEEIARMISGEQITIEARAAADTLLNAV</sequence>
<dbReference type="AlphaFoldDB" id="A0A917FAA9"/>
<dbReference type="GO" id="GO:0009432">
    <property type="term" value="P:SOS response"/>
    <property type="evidence" value="ECO:0007669"/>
    <property type="project" value="TreeGrafter"/>
</dbReference>